<name>A0A6A6WJI1_9PEZI</name>
<accession>A0A6A6WJI1</accession>
<gene>
    <name evidence="3" type="ORF">EJ05DRAFT_507562</name>
</gene>
<dbReference type="PROSITE" id="PS51375">
    <property type="entry name" value="PPR"/>
    <property type="match status" value="1"/>
</dbReference>
<dbReference type="InterPro" id="IPR002885">
    <property type="entry name" value="PPR_rpt"/>
</dbReference>
<dbReference type="Gene3D" id="1.25.40.10">
    <property type="entry name" value="Tetratricopeptide repeat domain"/>
    <property type="match status" value="1"/>
</dbReference>
<dbReference type="AlphaFoldDB" id="A0A6A6WJI1"/>
<sequence>MQTVWSRAVQTRCTCRCAQCISKPSTASRRAALTTSRKITLPGPSATFLYSTIFATAVVADSKAKQKRRKQWDDAIADVKGQIEEHNVQTHTTEELPRNDGAENRRTLGLQASKPLRAAFAPLQVGSGLPAHLHDAVIKPHAFLQPNSSLLSDSVKTPLSTFQEHIDESKEAKVPERPLESKSLASYFNTSHTEKTRFMPAHTGPRVPLWCQAPQSIYAEPRRRAACHSRSWTAKKVRISEVQVFMFILHILGLASPSEEDLATCSPQLKTLASARTSHDWHLEEYHQAVFCATADLEGFDRPRPWLCPHFRLEKDELHHDTLSQLHDNLRCLLTSPTSPYGSASVSQQSICVQICDLLLTSVAAPDVRTYNILLSGLVRLGLHEFAQKIIDCIMNSRIRPNEITCAAILHYYIEQGDPAKFSEYIAKMRGLHGGLMKANPTITITEIGAPRLIQAGNQIIQKVSPSPIVFYELIRGVLQFAGFERALEIYINMHSDGWGLDVRGIRLFLYHCVVHSDFNIGITFWHQLRSLVGDRPSEVDIKDFSIILALCKVTGRTEIYASIYSEAVTVHDKGVLSNMIRGHVLSLDPNRLDETLEARFNIASKQVPVRTAFDEA</sequence>
<proteinExistence type="predicted"/>
<dbReference type="InterPro" id="IPR011990">
    <property type="entry name" value="TPR-like_helical_dom_sf"/>
</dbReference>
<evidence type="ECO:0000313" key="3">
    <source>
        <dbReference type="EMBL" id="KAF2761957.1"/>
    </source>
</evidence>
<feature type="region of interest" description="Disordered" evidence="2">
    <location>
        <begin position="85"/>
        <end position="104"/>
    </location>
</feature>
<dbReference type="Proteomes" id="UP000799437">
    <property type="component" value="Unassembled WGS sequence"/>
</dbReference>
<dbReference type="GeneID" id="54488986"/>
<dbReference type="OrthoDB" id="185373at2759"/>
<dbReference type="RefSeq" id="XP_033604408.1">
    <property type="nucleotide sequence ID" value="XM_033747932.1"/>
</dbReference>
<evidence type="ECO:0008006" key="5">
    <source>
        <dbReference type="Google" id="ProtNLM"/>
    </source>
</evidence>
<evidence type="ECO:0000256" key="2">
    <source>
        <dbReference type="SAM" id="MobiDB-lite"/>
    </source>
</evidence>
<dbReference type="EMBL" id="ML996566">
    <property type="protein sequence ID" value="KAF2761957.1"/>
    <property type="molecule type" value="Genomic_DNA"/>
</dbReference>
<protein>
    <recommendedName>
        <fullName evidence="5">Pentatricopeptide repeat protein</fullName>
    </recommendedName>
</protein>
<feature type="repeat" description="PPR" evidence="1">
    <location>
        <begin position="367"/>
        <end position="401"/>
    </location>
</feature>
<keyword evidence="4" id="KW-1185">Reference proteome</keyword>
<organism evidence="3 4">
    <name type="scientific">Pseudovirgaria hyperparasitica</name>
    <dbReference type="NCBI Taxonomy" id="470096"/>
    <lineage>
        <taxon>Eukaryota</taxon>
        <taxon>Fungi</taxon>
        <taxon>Dikarya</taxon>
        <taxon>Ascomycota</taxon>
        <taxon>Pezizomycotina</taxon>
        <taxon>Dothideomycetes</taxon>
        <taxon>Dothideomycetes incertae sedis</taxon>
        <taxon>Acrospermales</taxon>
        <taxon>Acrospermaceae</taxon>
        <taxon>Pseudovirgaria</taxon>
    </lineage>
</organism>
<evidence type="ECO:0000256" key="1">
    <source>
        <dbReference type="PROSITE-ProRule" id="PRU00708"/>
    </source>
</evidence>
<dbReference type="PANTHER" id="PTHR47938:SF35">
    <property type="entry name" value="PENTATRICOPEPTIDE REPEAT-CONTAINING PROTEIN 4, MITOCHONDRIAL-RELATED"/>
    <property type="match status" value="1"/>
</dbReference>
<evidence type="ECO:0000313" key="4">
    <source>
        <dbReference type="Proteomes" id="UP000799437"/>
    </source>
</evidence>
<reference evidence="3" key="1">
    <citation type="journal article" date="2020" name="Stud. Mycol.">
        <title>101 Dothideomycetes genomes: a test case for predicting lifestyles and emergence of pathogens.</title>
        <authorList>
            <person name="Haridas S."/>
            <person name="Albert R."/>
            <person name="Binder M."/>
            <person name="Bloem J."/>
            <person name="Labutti K."/>
            <person name="Salamov A."/>
            <person name="Andreopoulos B."/>
            <person name="Baker S."/>
            <person name="Barry K."/>
            <person name="Bills G."/>
            <person name="Bluhm B."/>
            <person name="Cannon C."/>
            <person name="Castanera R."/>
            <person name="Culley D."/>
            <person name="Daum C."/>
            <person name="Ezra D."/>
            <person name="Gonzalez J."/>
            <person name="Henrissat B."/>
            <person name="Kuo A."/>
            <person name="Liang C."/>
            <person name="Lipzen A."/>
            <person name="Lutzoni F."/>
            <person name="Magnuson J."/>
            <person name="Mondo S."/>
            <person name="Nolan M."/>
            <person name="Ohm R."/>
            <person name="Pangilinan J."/>
            <person name="Park H.-J."/>
            <person name="Ramirez L."/>
            <person name="Alfaro M."/>
            <person name="Sun H."/>
            <person name="Tritt A."/>
            <person name="Yoshinaga Y."/>
            <person name="Zwiers L.-H."/>
            <person name="Turgeon B."/>
            <person name="Goodwin S."/>
            <person name="Spatafora J."/>
            <person name="Crous P."/>
            <person name="Grigoriev I."/>
        </authorList>
    </citation>
    <scope>NUCLEOTIDE SEQUENCE</scope>
    <source>
        <strain evidence="3">CBS 121739</strain>
    </source>
</reference>
<dbReference type="GO" id="GO:0003729">
    <property type="term" value="F:mRNA binding"/>
    <property type="evidence" value="ECO:0007669"/>
    <property type="project" value="TreeGrafter"/>
</dbReference>
<dbReference type="PANTHER" id="PTHR47938">
    <property type="entry name" value="RESPIRATORY COMPLEX I CHAPERONE (CIA84), PUTATIVE (AFU_ORTHOLOGUE AFUA_2G06020)-RELATED"/>
    <property type="match status" value="1"/>
</dbReference>